<gene>
    <name evidence="2" type="ORF">JXQ802_LOCUS39913</name>
    <name evidence="1" type="ORF">PYM288_LOCUS25511</name>
</gene>
<dbReference type="Proteomes" id="UP000663854">
    <property type="component" value="Unassembled WGS sequence"/>
</dbReference>
<keyword evidence="3" id="KW-1185">Reference proteome</keyword>
<protein>
    <submittedName>
        <fullName evidence="2">Uncharacterized protein</fullName>
    </submittedName>
</protein>
<evidence type="ECO:0000313" key="2">
    <source>
        <dbReference type="EMBL" id="CAF1491909.1"/>
    </source>
</evidence>
<evidence type="ECO:0000313" key="1">
    <source>
        <dbReference type="EMBL" id="CAF1213707.1"/>
    </source>
</evidence>
<proteinExistence type="predicted"/>
<sequence>MEPNFCFYSGTSTLHTQLRTDVDDDKNWISSGKLIRILASSDFQEYPRTYFVISNVQLPSYLLILGSKWLHIYYNDDEVKSDQFYCQFIHDLAQYCREIAKQVLQEQNDRGKTNLKMLKTLLKNKCEKAIIFILILLNGTRSDVIEFLTNEEFQQQTIHSFYLFFINGDQHEAELRQHFPQLFIECYSITERRYDEIRMVLSSACDLNIKFCYRRVLKEEIQDNTGLTFIYEQQR</sequence>
<organism evidence="2 3">
    <name type="scientific">Rotaria sordida</name>
    <dbReference type="NCBI Taxonomy" id="392033"/>
    <lineage>
        <taxon>Eukaryota</taxon>
        <taxon>Metazoa</taxon>
        <taxon>Spiralia</taxon>
        <taxon>Gnathifera</taxon>
        <taxon>Rotifera</taxon>
        <taxon>Eurotatoria</taxon>
        <taxon>Bdelloidea</taxon>
        <taxon>Philodinida</taxon>
        <taxon>Philodinidae</taxon>
        <taxon>Rotaria</taxon>
    </lineage>
</organism>
<name>A0A815SSL2_9BILA</name>
<comment type="caution">
    <text evidence="2">The sequence shown here is derived from an EMBL/GenBank/DDBJ whole genome shotgun (WGS) entry which is preliminary data.</text>
</comment>
<reference evidence="2" key="1">
    <citation type="submission" date="2021-02" db="EMBL/GenBank/DDBJ databases">
        <authorList>
            <person name="Nowell W R."/>
        </authorList>
    </citation>
    <scope>NUCLEOTIDE SEQUENCE</scope>
</reference>
<dbReference type="EMBL" id="CAJNOH010001405">
    <property type="protein sequence ID" value="CAF1213707.1"/>
    <property type="molecule type" value="Genomic_DNA"/>
</dbReference>
<accession>A0A815SSL2</accession>
<dbReference type="Proteomes" id="UP000663870">
    <property type="component" value="Unassembled WGS sequence"/>
</dbReference>
<dbReference type="EMBL" id="CAJNOL010002356">
    <property type="protein sequence ID" value="CAF1491909.1"/>
    <property type="molecule type" value="Genomic_DNA"/>
</dbReference>
<evidence type="ECO:0000313" key="3">
    <source>
        <dbReference type="Proteomes" id="UP000663870"/>
    </source>
</evidence>
<dbReference type="AlphaFoldDB" id="A0A815SSL2"/>